<feature type="chain" id="PRO_5043439528" description="Secreted protein" evidence="1">
    <location>
        <begin position="22"/>
        <end position="70"/>
    </location>
</feature>
<name>A0AAV5SSS0_9BILA</name>
<reference evidence="2" key="1">
    <citation type="submission" date="2023-10" db="EMBL/GenBank/DDBJ databases">
        <title>Genome assembly of Pristionchus species.</title>
        <authorList>
            <person name="Yoshida K."/>
            <person name="Sommer R.J."/>
        </authorList>
    </citation>
    <scope>NUCLEOTIDE SEQUENCE</scope>
    <source>
        <strain evidence="2">RS0144</strain>
    </source>
</reference>
<protein>
    <recommendedName>
        <fullName evidence="4">Secreted protein</fullName>
    </recommendedName>
</protein>
<dbReference type="AlphaFoldDB" id="A0AAV5SSS0"/>
<feature type="signal peptide" evidence="1">
    <location>
        <begin position="1"/>
        <end position="21"/>
    </location>
</feature>
<accession>A0AAV5SSS0</accession>
<dbReference type="Proteomes" id="UP001432027">
    <property type="component" value="Unassembled WGS sequence"/>
</dbReference>
<dbReference type="EMBL" id="BTSX01000002">
    <property type="protein sequence ID" value="GMS86193.1"/>
    <property type="molecule type" value="Genomic_DNA"/>
</dbReference>
<evidence type="ECO:0000256" key="1">
    <source>
        <dbReference type="SAM" id="SignalP"/>
    </source>
</evidence>
<sequence>MTIFFASVLLSVLYCRYNNSAAGITSRYVIISVVCKFLTVEENLHSCFNYLFSPSWLLYTSECYLHRLSY</sequence>
<comment type="caution">
    <text evidence="2">The sequence shown here is derived from an EMBL/GenBank/DDBJ whole genome shotgun (WGS) entry which is preliminary data.</text>
</comment>
<evidence type="ECO:0008006" key="4">
    <source>
        <dbReference type="Google" id="ProtNLM"/>
    </source>
</evidence>
<evidence type="ECO:0000313" key="3">
    <source>
        <dbReference type="Proteomes" id="UP001432027"/>
    </source>
</evidence>
<feature type="non-terminal residue" evidence="2">
    <location>
        <position position="70"/>
    </location>
</feature>
<proteinExistence type="predicted"/>
<evidence type="ECO:0000313" key="2">
    <source>
        <dbReference type="EMBL" id="GMS86193.1"/>
    </source>
</evidence>
<keyword evidence="1" id="KW-0732">Signal</keyword>
<gene>
    <name evidence="2" type="ORF">PENTCL1PPCAC_8368</name>
</gene>
<organism evidence="2 3">
    <name type="scientific">Pristionchus entomophagus</name>
    <dbReference type="NCBI Taxonomy" id="358040"/>
    <lineage>
        <taxon>Eukaryota</taxon>
        <taxon>Metazoa</taxon>
        <taxon>Ecdysozoa</taxon>
        <taxon>Nematoda</taxon>
        <taxon>Chromadorea</taxon>
        <taxon>Rhabditida</taxon>
        <taxon>Rhabditina</taxon>
        <taxon>Diplogasteromorpha</taxon>
        <taxon>Diplogasteroidea</taxon>
        <taxon>Neodiplogasteridae</taxon>
        <taxon>Pristionchus</taxon>
    </lineage>
</organism>
<keyword evidence="3" id="KW-1185">Reference proteome</keyword>